<evidence type="ECO:0000313" key="7">
    <source>
        <dbReference type="Proteomes" id="UP000038010"/>
    </source>
</evidence>
<dbReference type="AlphaFoldDB" id="A0A0N1HBS7"/>
<proteinExistence type="predicted"/>
<gene>
    <name evidence="6" type="ORF">AB675_461</name>
</gene>
<dbReference type="GO" id="GO:0008270">
    <property type="term" value="F:zinc ion binding"/>
    <property type="evidence" value="ECO:0007669"/>
    <property type="project" value="UniProtKB-KW"/>
</dbReference>
<keyword evidence="7" id="KW-1185">Reference proteome</keyword>
<evidence type="ECO:0000256" key="2">
    <source>
        <dbReference type="ARBA" id="ARBA00022771"/>
    </source>
</evidence>
<evidence type="ECO:0000256" key="1">
    <source>
        <dbReference type="ARBA" id="ARBA00022723"/>
    </source>
</evidence>
<dbReference type="GeneID" id="28736641"/>
<protein>
    <recommendedName>
        <fullName evidence="5">MYND-type domain-containing protein</fullName>
    </recommendedName>
</protein>
<organism evidence="6 7">
    <name type="scientific">Cyphellophora attinorum</name>
    <dbReference type="NCBI Taxonomy" id="1664694"/>
    <lineage>
        <taxon>Eukaryota</taxon>
        <taxon>Fungi</taxon>
        <taxon>Dikarya</taxon>
        <taxon>Ascomycota</taxon>
        <taxon>Pezizomycotina</taxon>
        <taxon>Eurotiomycetes</taxon>
        <taxon>Chaetothyriomycetidae</taxon>
        <taxon>Chaetothyriales</taxon>
        <taxon>Cyphellophoraceae</taxon>
        <taxon>Cyphellophora</taxon>
    </lineage>
</organism>
<dbReference type="VEuPathDB" id="FungiDB:AB675_461"/>
<dbReference type="STRING" id="1664694.A0A0N1HBS7"/>
<keyword evidence="3" id="KW-0862">Zinc</keyword>
<reference evidence="6 7" key="1">
    <citation type="submission" date="2015-06" db="EMBL/GenBank/DDBJ databases">
        <title>Draft genome of the ant-associated black yeast Phialophora attae CBS 131958.</title>
        <authorList>
            <person name="Moreno L.F."/>
            <person name="Stielow B.J."/>
            <person name="de Hoog S."/>
            <person name="Vicente V.A."/>
            <person name="Weiss V.A."/>
            <person name="de Vries M."/>
            <person name="Cruz L.M."/>
            <person name="Souza E.M."/>
        </authorList>
    </citation>
    <scope>NUCLEOTIDE SEQUENCE [LARGE SCALE GENOMIC DNA]</scope>
    <source>
        <strain evidence="6 7">CBS 131958</strain>
    </source>
</reference>
<dbReference type="InterPro" id="IPR002893">
    <property type="entry name" value="Znf_MYND"/>
</dbReference>
<name>A0A0N1HBS7_9EURO</name>
<sequence length="408" mass="46158">MAANAEDSDHSVCVKCGSTSTLHCSACEYDEERGCQAKTRYCSKSCQAADWVEHKTKCLRIRRVNNLYRSVKSVQSVFYGFRKAFFDIAIKNITITPEKIVIREGAYGSNITLPFPDELIPDPRDQEAVLAHFACDDAVGWMHHFLEKLLEGTYQSIRELKIDFKNCTRRIEMPDRGSPPEVMVHGFPQPPQLKNPHVVLKVTVRGGPVYAVDIAGAQFGVHDPVLGWDTYADCYIQSVAFQENFGHKRGKLRGPRDKIQLLTSDPVSDAILGNQRMVVDDMEIRFDTWLSKHNYSVAKMLKMRKEDQMKALKDMADTLIGGMQNFAEKASTAKDFVVAVEQRSGRQAYPGSHVTYVFGNGGRRSLDELRKEGRKGQWQKIPLKDKEFEGFEVLRNPNDGVIVLNVDF</sequence>
<dbReference type="SUPFAM" id="SSF144232">
    <property type="entry name" value="HIT/MYND zinc finger-like"/>
    <property type="match status" value="1"/>
</dbReference>
<evidence type="ECO:0000256" key="4">
    <source>
        <dbReference type="PROSITE-ProRule" id="PRU00134"/>
    </source>
</evidence>
<comment type="caution">
    <text evidence="6">The sequence shown here is derived from an EMBL/GenBank/DDBJ whole genome shotgun (WGS) entry which is preliminary data.</text>
</comment>
<evidence type="ECO:0000256" key="3">
    <source>
        <dbReference type="ARBA" id="ARBA00022833"/>
    </source>
</evidence>
<dbReference type="OrthoDB" id="432970at2759"/>
<accession>A0A0N1HBS7</accession>
<feature type="domain" description="MYND-type" evidence="5">
    <location>
        <begin position="13"/>
        <end position="58"/>
    </location>
</feature>
<dbReference type="Proteomes" id="UP000038010">
    <property type="component" value="Unassembled WGS sequence"/>
</dbReference>
<keyword evidence="1" id="KW-0479">Metal-binding</keyword>
<dbReference type="EMBL" id="LFJN01000001">
    <property type="protein sequence ID" value="KPI45722.1"/>
    <property type="molecule type" value="Genomic_DNA"/>
</dbReference>
<dbReference type="Pfam" id="PF01753">
    <property type="entry name" value="zf-MYND"/>
    <property type="match status" value="1"/>
</dbReference>
<dbReference type="PROSITE" id="PS50865">
    <property type="entry name" value="ZF_MYND_2"/>
    <property type="match status" value="1"/>
</dbReference>
<evidence type="ECO:0000313" key="6">
    <source>
        <dbReference type="EMBL" id="KPI45722.1"/>
    </source>
</evidence>
<dbReference type="RefSeq" id="XP_018005685.1">
    <property type="nucleotide sequence ID" value="XM_018144772.1"/>
</dbReference>
<evidence type="ECO:0000259" key="5">
    <source>
        <dbReference type="PROSITE" id="PS50865"/>
    </source>
</evidence>
<keyword evidence="2 4" id="KW-0863">Zinc-finger</keyword>
<dbReference type="Gene3D" id="6.10.140.2220">
    <property type="match status" value="1"/>
</dbReference>